<dbReference type="AlphaFoldDB" id="A0A383W4C1"/>
<feature type="domain" description="Beta-lactamase-related" evidence="1">
    <location>
        <begin position="151"/>
        <end position="327"/>
    </location>
</feature>
<keyword evidence="3" id="KW-1185">Reference proteome</keyword>
<name>A0A383W4C1_TETOB</name>
<dbReference type="Gene3D" id="3.40.710.10">
    <property type="entry name" value="DD-peptidase/beta-lactamase superfamily"/>
    <property type="match status" value="1"/>
</dbReference>
<evidence type="ECO:0000259" key="1">
    <source>
        <dbReference type="Pfam" id="PF00144"/>
    </source>
</evidence>
<reference evidence="2 3" key="1">
    <citation type="submission" date="2016-10" db="EMBL/GenBank/DDBJ databases">
        <authorList>
            <person name="Cai Z."/>
        </authorList>
    </citation>
    <scope>NUCLEOTIDE SEQUENCE [LARGE SCALE GENOMIC DNA]</scope>
</reference>
<dbReference type="InterPro" id="IPR001466">
    <property type="entry name" value="Beta-lactam-related"/>
</dbReference>
<sequence>MVVMNLQATVQDAVLPLPFKEFQQAVEAHPLLHVSFPGTNCRVIREDSDPPGSCRLLFELPAPEWRLEGCMQALVEAAAGDPAAAAQQREEALASWAASHPQAPIELSPEVAALPPSATALQGAYLLAGTAQRGLLVEGGTPGASRSMALPLRSMSKSLVAITVLLLQQQGLLQLDDHLGQVLPCFDTPALRAKRGLTLRAVLCHTSGLSSDVSTAAMRDPDLSLAQSAALLAAAPLEGEPGQAFCYCNTAMQVAGAAVEAVTGRSWHEVFAQEVAAPLGLSRTYWVNTNSEQQRPANPHMSVGCISTPGDLCAITCMLAQLGKLPASSSSGNSSGVVLLQPESFDELVKLQSAGDPQDLSWAFACVQNGQPIPALQHLQEAGLLQQQDVQFAADLWGQPGYGLGIWRARSRATGKVHIALRGVYGAYAAIHDLESDDPQWVVWSCFGCSKPGWHLSGIMLTAAAERSWGGSAAAGAACGGGAVASDAAAPICAAG</sequence>
<gene>
    <name evidence="2" type="ORF">BQ4739_LOCUS12668</name>
</gene>
<dbReference type="EMBL" id="FNXT01001140">
    <property type="protein sequence ID" value="SZX72495.1"/>
    <property type="molecule type" value="Genomic_DNA"/>
</dbReference>
<evidence type="ECO:0000313" key="2">
    <source>
        <dbReference type="EMBL" id="SZX72495.1"/>
    </source>
</evidence>
<organism evidence="2 3">
    <name type="scientific">Tetradesmus obliquus</name>
    <name type="common">Green alga</name>
    <name type="synonym">Acutodesmus obliquus</name>
    <dbReference type="NCBI Taxonomy" id="3088"/>
    <lineage>
        <taxon>Eukaryota</taxon>
        <taxon>Viridiplantae</taxon>
        <taxon>Chlorophyta</taxon>
        <taxon>core chlorophytes</taxon>
        <taxon>Chlorophyceae</taxon>
        <taxon>CS clade</taxon>
        <taxon>Sphaeropleales</taxon>
        <taxon>Scenedesmaceae</taxon>
        <taxon>Tetradesmus</taxon>
    </lineage>
</organism>
<dbReference type="SUPFAM" id="SSF56601">
    <property type="entry name" value="beta-lactamase/transpeptidase-like"/>
    <property type="match status" value="1"/>
</dbReference>
<dbReference type="InterPro" id="IPR012338">
    <property type="entry name" value="Beta-lactam/transpept-like"/>
</dbReference>
<protein>
    <recommendedName>
        <fullName evidence="1">Beta-lactamase-related domain-containing protein</fullName>
    </recommendedName>
</protein>
<dbReference type="Pfam" id="PF00144">
    <property type="entry name" value="Beta-lactamase"/>
    <property type="match status" value="1"/>
</dbReference>
<evidence type="ECO:0000313" key="3">
    <source>
        <dbReference type="Proteomes" id="UP000256970"/>
    </source>
</evidence>
<dbReference type="Proteomes" id="UP000256970">
    <property type="component" value="Unassembled WGS sequence"/>
</dbReference>
<accession>A0A383W4C1</accession>
<dbReference type="PANTHER" id="PTHR43283:SF3">
    <property type="entry name" value="BETA-LACTAMASE FAMILY PROTEIN (AFU_ORTHOLOGUE AFUA_5G07500)"/>
    <property type="match status" value="1"/>
</dbReference>
<proteinExistence type="predicted"/>
<dbReference type="PANTHER" id="PTHR43283">
    <property type="entry name" value="BETA-LACTAMASE-RELATED"/>
    <property type="match status" value="1"/>
</dbReference>
<dbReference type="InterPro" id="IPR050789">
    <property type="entry name" value="Diverse_Enzym_Activities"/>
</dbReference>